<feature type="non-terminal residue" evidence="2">
    <location>
        <position position="69"/>
    </location>
</feature>
<dbReference type="SUPFAM" id="SSF46565">
    <property type="entry name" value="Chaperone J-domain"/>
    <property type="match status" value="1"/>
</dbReference>
<accession>A0A6A6QET6</accession>
<dbReference type="Gene3D" id="1.10.287.110">
    <property type="entry name" value="DnaJ domain"/>
    <property type="match status" value="1"/>
</dbReference>
<dbReference type="PANTHER" id="PTHR24074">
    <property type="entry name" value="CO-CHAPERONE PROTEIN DJLA"/>
    <property type="match status" value="1"/>
</dbReference>
<keyword evidence="2" id="KW-0346">Stress response</keyword>
<dbReference type="PRINTS" id="PR00625">
    <property type="entry name" value="JDOMAIN"/>
</dbReference>
<dbReference type="InterPro" id="IPR001623">
    <property type="entry name" value="DnaJ_domain"/>
</dbReference>
<dbReference type="InterPro" id="IPR018253">
    <property type="entry name" value="DnaJ_domain_CS"/>
</dbReference>
<gene>
    <name evidence="2" type="ORF">BU16DRAFT_471670</name>
</gene>
<dbReference type="InterPro" id="IPR050817">
    <property type="entry name" value="DjlA_DnaK_co-chaperone"/>
</dbReference>
<organism evidence="2 3">
    <name type="scientific">Lophium mytilinum</name>
    <dbReference type="NCBI Taxonomy" id="390894"/>
    <lineage>
        <taxon>Eukaryota</taxon>
        <taxon>Fungi</taxon>
        <taxon>Dikarya</taxon>
        <taxon>Ascomycota</taxon>
        <taxon>Pezizomycotina</taxon>
        <taxon>Dothideomycetes</taxon>
        <taxon>Pleosporomycetidae</taxon>
        <taxon>Mytilinidiales</taxon>
        <taxon>Mytilinidiaceae</taxon>
        <taxon>Lophium</taxon>
    </lineage>
</organism>
<dbReference type="CDD" id="cd06257">
    <property type="entry name" value="DnaJ"/>
    <property type="match status" value="1"/>
</dbReference>
<name>A0A6A6QET6_9PEZI</name>
<keyword evidence="3" id="KW-1185">Reference proteome</keyword>
<dbReference type="EMBL" id="MU004198">
    <property type="protein sequence ID" value="KAF2489997.1"/>
    <property type="molecule type" value="Genomic_DNA"/>
</dbReference>
<evidence type="ECO:0000259" key="1">
    <source>
        <dbReference type="PROSITE" id="PS50076"/>
    </source>
</evidence>
<evidence type="ECO:0000313" key="2">
    <source>
        <dbReference type="EMBL" id="KAF2489997.1"/>
    </source>
</evidence>
<dbReference type="PROSITE" id="PS50076">
    <property type="entry name" value="DNAJ_2"/>
    <property type="match status" value="1"/>
</dbReference>
<dbReference type="OrthoDB" id="10250354at2759"/>
<proteinExistence type="predicted"/>
<feature type="domain" description="J" evidence="1">
    <location>
        <begin position="4"/>
        <end position="69"/>
    </location>
</feature>
<sequence>MAPSPYSVLGVSHDANAADIRAAYHRMALKCHPDKIQDPTKQAAGAETFKDVQAAYEVLKDSTMRSAFD</sequence>
<dbReference type="SMART" id="SM00271">
    <property type="entry name" value="DnaJ"/>
    <property type="match status" value="1"/>
</dbReference>
<dbReference type="InterPro" id="IPR036869">
    <property type="entry name" value="J_dom_sf"/>
</dbReference>
<evidence type="ECO:0000313" key="3">
    <source>
        <dbReference type="Proteomes" id="UP000799750"/>
    </source>
</evidence>
<dbReference type="PROSITE" id="PS00636">
    <property type="entry name" value="DNAJ_1"/>
    <property type="match status" value="1"/>
</dbReference>
<protein>
    <submittedName>
        <fullName evidence="2">Heat shock protein DnaJ</fullName>
    </submittedName>
</protein>
<dbReference type="Pfam" id="PF00226">
    <property type="entry name" value="DnaJ"/>
    <property type="match status" value="1"/>
</dbReference>
<dbReference type="Proteomes" id="UP000799750">
    <property type="component" value="Unassembled WGS sequence"/>
</dbReference>
<reference evidence="2" key="1">
    <citation type="journal article" date="2020" name="Stud. Mycol.">
        <title>101 Dothideomycetes genomes: a test case for predicting lifestyles and emergence of pathogens.</title>
        <authorList>
            <person name="Haridas S."/>
            <person name="Albert R."/>
            <person name="Binder M."/>
            <person name="Bloem J."/>
            <person name="Labutti K."/>
            <person name="Salamov A."/>
            <person name="Andreopoulos B."/>
            <person name="Baker S."/>
            <person name="Barry K."/>
            <person name="Bills G."/>
            <person name="Bluhm B."/>
            <person name="Cannon C."/>
            <person name="Castanera R."/>
            <person name="Culley D."/>
            <person name="Daum C."/>
            <person name="Ezra D."/>
            <person name="Gonzalez J."/>
            <person name="Henrissat B."/>
            <person name="Kuo A."/>
            <person name="Liang C."/>
            <person name="Lipzen A."/>
            <person name="Lutzoni F."/>
            <person name="Magnuson J."/>
            <person name="Mondo S."/>
            <person name="Nolan M."/>
            <person name="Ohm R."/>
            <person name="Pangilinan J."/>
            <person name="Park H.-J."/>
            <person name="Ramirez L."/>
            <person name="Alfaro M."/>
            <person name="Sun H."/>
            <person name="Tritt A."/>
            <person name="Yoshinaga Y."/>
            <person name="Zwiers L.-H."/>
            <person name="Turgeon B."/>
            <person name="Goodwin S."/>
            <person name="Spatafora J."/>
            <person name="Crous P."/>
            <person name="Grigoriev I."/>
        </authorList>
    </citation>
    <scope>NUCLEOTIDE SEQUENCE</scope>
    <source>
        <strain evidence="2">CBS 269.34</strain>
    </source>
</reference>
<dbReference type="AlphaFoldDB" id="A0A6A6QET6"/>